<evidence type="ECO:0000313" key="4">
    <source>
        <dbReference type="Proteomes" id="UP000307440"/>
    </source>
</evidence>
<name>A0A5C3L2R6_COPMA</name>
<proteinExistence type="predicted"/>
<sequence length="213" mass="22380">MANRSPALRPYSVATSENSDFLRDPQPNFLTRIESASSSTPLGPVAAAGTKSRRGRKLVIAALILLGLILIVLAIVLPVYFTVIKPRNEKASGNRLGNIPPELGEDGVRSSSQQPTATPTTFLSTILETVASSGTITSSVTRPPSNTGVDPTDRPILTTTIAGGATVTCIPVQSTHLPTGFVPRLAPVYTVVDYIDQSSMVVGRLVECRGGTP</sequence>
<feature type="transmembrane region" description="Helical" evidence="2">
    <location>
        <begin position="58"/>
        <end position="81"/>
    </location>
</feature>
<accession>A0A5C3L2R6</accession>
<keyword evidence="4" id="KW-1185">Reference proteome</keyword>
<keyword evidence="2" id="KW-1133">Transmembrane helix</keyword>
<dbReference type="AlphaFoldDB" id="A0A5C3L2R6"/>
<dbReference type="EMBL" id="ML210240">
    <property type="protein sequence ID" value="TFK22458.1"/>
    <property type="molecule type" value="Genomic_DNA"/>
</dbReference>
<keyword evidence="2" id="KW-0812">Transmembrane</keyword>
<reference evidence="3 4" key="1">
    <citation type="journal article" date="2019" name="Nat. Ecol. Evol.">
        <title>Megaphylogeny resolves global patterns of mushroom evolution.</title>
        <authorList>
            <person name="Varga T."/>
            <person name="Krizsan K."/>
            <person name="Foldi C."/>
            <person name="Dima B."/>
            <person name="Sanchez-Garcia M."/>
            <person name="Sanchez-Ramirez S."/>
            <person name="Szollosi G.J."/>
            <person name="Szarkandi J.G."/>
            <person name="Papp V."/>
            <person name="Albert L."/>
            <person name="Andreopoulos W."/>
            <person name="Angelini C."/>
            <person name="Antonin V."/>
            <person name="Barry K.W."/>
            <person name="Bougher N.L."/>
            <person name="Buchanan P."/>
            <person name="Buyck B."/>
            <person name="Bense V."/>
            <person name="Catcheside P."/>
            <person name="Chovatia M."/>
            <person name="Cooper J."/>
            <person name="Damon W."/>
            <person name="Desjardin D."/>
            <person name="Finy P."/>
            <person name="Geml J."/>
            <person name="Haridas S."/>
            <person name="Hughes K."/>
            <person name="Justo A."/>
            <person name="Karasinski D."/>
            <person name="Kautmanova I."/>
            <person name="Kiss B."/>
            <person name="Kocsube S."/>
            <person name="Kotiranta H."/>
            <person name="LaButti K.M."/>
            <person name="Lechner B.E."/>
            <person name="Liimatainen K."/>
            <person name="Lipzen A."/>
            <person name="Lukacs Z."/>
            <person name="Mihaltcheva S."/>
            <person name="Morgado L.N."/>
            <person name="Niskanen T."/>
            <person name="Noordeloos M.E."/>
            <person name="Ohm R.A."/>
            <person name="Ortiz-Santana B."/>
            <person name="Ovrebo C."/>
            <person name="Racz N."/>
            <person name="Riley R."/>
            <person name="Savchenko A."/>
            <person name="Shiryaev A."/>
            <person name="Soop K."/>
            <person name="Spirin V."/>
            <person name="Szebenyi C."/>
            <person name="Tomsovsky M."/>
            <person name="Tulloss R.E."/>
            <person name="Uehling J."/>
            <person name="Grigoriev I.V."/>
            <person name="Vagvolgyi C."/>
            <person name="Papp T."/>
            <person name="Martin F.M."/>
            <person name="Miettinen O."/>
            <person name="Hibbett D.S."/>
            <person name="Nagy L.G."/>
        </authorList>
    </citation>
    <scope>NUCLEOTIDE SEQUENCE [LARGE SCALE GENOMIC DNA]</scope>
    <source>
        <strain evidence="3 4">CBS 121175</strain>
    </source>
</reference>
<dbReference type="Proteomes" id="UP000307440">
    <property type="component" value="Unassembled WGS sequence"/>
</dbReference>
<feature type="region of interest" description="Disordered" evidence="1">
    <location>
        <begin position="1"/>
        <end position="25"/>
    </location>
</feature>
<evidence type="ECO:0000313" key="3">
    <source>
        <dbReference type="EMBL" id="TFK22458.1"/>
    </source>
</evidence>
<organism evidence="3 4">
    <name type="scientific">Coprinopsis marcescibilis</name>
    <name type="common">Agaric fungus</name>
    <name type="synonym">Psathyrella marcescibilis</name>
    <dbReference type="NCBI Taxonomy" id="230819"/>
    <lineage>
        <taxon>Eukaryota</taxon>
        <taxon>Fungi</taxon>
        <taxon>Dikarya</taxon>
        <taxon>Basidiomycota</taxon>
        <taxon>Agaricomycotina</taxon>
        <taxon>Agaricomycetes</taxon>
        <taxon>Agaricomycetidae</taxon>
        <taxon>Agaricales</taxon>
        <taxon>Agaricineae</taxon>
        <taxon>Psathyrellaceae</taxon>
        <taxon>Coprinopsis</taxon>
    </lineage>
</organism>
<gene>
    <name evidence="3" type="ORF">FA15DRAFT_706337</name>
</gene>
<keyword evidence="2" id="KW-0472">Membrane</keyword>
<evidence type="ECO:0000256" key="1">
    <source>
        <dbReference type="SAM" id="MobiDB-lite"/>
    </source>
</evidence>
<protein>
    <submittedName>
        <fullName evidence="3">Uncharacterized protein</fullName>
    </submittedName>
</protein>
<evidence type="ECO:0000256" key="2">
    <source>
        <dbReference type="SAM" id="Phobius"/>
    </source>
</evidence>